<reference evidence="2 3" key="1">
    <citation type="journal article" date="2006" name="Int. J. Syst. Evol. Microbiol.">
        <title>Chryseobacterium hispanicum sp. nov., isolated from the drinking water distribution system of Sevilla, Spain.</title>
        <authorList>
            <person name="Gallego V."/>
            <person name="Garcia M.T."/>
            <person name="Ventosa A."/>
        </authorList>
    </citation>
    <scope>NUCLEOTIDE SEQUENCE [LARGE SCALE GENOMIC DNA]</scope>
    <source>
        <strain evidence="2 3">KCTC 22104</strain>
    </source>
</reference>
<dbReference type="InterPro" id="IPR007712">
    <property type="entry name" value="RelE/ParE_toxin"/>
</dbReference>
<dbReference type="Gene3D" id="3.30.2310.20">
    <property type="entry name" value="RelE-like"/>
    <property type="match status" value="1"/>
</dbReference>
<dbReference type="AlphaFoldDB" id="A0A3D9CY57"/>
<dbReference type="EMBL" id="QNUG01000015">
    <property type="protein sequence ID" value="REC70674.1"/>
    <property type="molecule type" value="Genomic_DNA"/>
</dbReference>
<protein>
    <submittedName>
        <fullName evidence="2">Type II toxin-antitoxin system RelE/ParE family toxin</fullName>
    </submittedName>
</protein>
<organism evidence="2 3">
    <name type="scientific">Epilithonimonas hispanica</name>
    <dbReference type="NCBI Taxonomy" id="358687"/>
    <lineage>
        <taxon>Bacteria</taxon>
        <taxon>Pseudomonadati</taxon>
        <taxon>Bacteroidota</taxon>
        <taxon>Flavobacteriia</taxon>
        <taxon>Flavobacteriales</taxon>
        <taxon>Weeksellaceae</taxon>
        <taxon>Chryseobacterium group</taxon>
        <taxon>Epilithonimonas</taxon>
    </lineage>
</organism>
<dbReference type="RefSeq" id="WP_116034778.1">
    <property type="nucleotide sequence ID" value="NZ_JBHLVV010000034.1"/>
</dbReference>
<evidence type="ECO:0000256" key="1">
    <source>
        <dbReference type="ARBA" id="ARBA00022649"/>
    </source>
</evidence>
<dbReference type="Pfam" id="PF05016">
    <property type="entry name" value="ParE_toxin"/>
    <property type="match status" value="1"/>
</dbReference>
<dbReference type="NCBIfam" id="TIGR02385">
    <property type="entry name" value="RelE_StbE"/>
    <property type="match status" value="1"/>
</dbReference>
<dbReference type="Proteomes" id="UP000256326">
    <property type="component" value="Unassembled WGS sequence"/>
</dbReference>
<evidence type="ECO:0000313" key="3">
    <source>
        <dbReference type="Proteomes" id="UP000256326"/>
    </source>
</evidence>
<sequence>MVGLKVEWTHFAKNQRDKIFEYWNNRNKSKSYSKKLKIAIKEKTNQLKIQPLSGKKTINETTRMLVFKNYSLIYNIEKETISIISFWENHQNPKTLENFLGL</sequence>
<keyword evidence="1" id="KW-1277">Toxin-antitoxin system</keyword>
<keyword evidence="3" id="KW-1185">Reference proteome</keyword>
<accession>A0A3D9CY57</accession>
<dbReference type="OrthoDB" id="1098070at2"/>
<comment type="caution">
    <text evidence="2">The sequence shown here is derived from an EMBL/GenBank/DDBJ whole genome shotgun (WGS) entry which is preliminary data.</text>
</comment>
<evidence type="ECO:0000313" key="2">
    <source>
        <dbReference type="EMBL" id="REC70674.1"/>
    </source>
</evidence>
<name>A0A3D9CY57_9FLAO</name>
<proteinExistence type="predicted"/>
<dbReference type="InterPro" id="IPR035093">
    <property type="entry name" value="RelE/ParE_toxin_dom_sf"/>
</dbReference>
<gene>
    <name evidence="2" type="ORF">DRF58_09020</name>
</gene>